<dbReference type="HOGENOM" id="CLU_1356305_0_0_1"/>
<name>U5D851_AMBTC</name>
<evidence type="ECO:0000313" key="2">
    <source>
        <dbReference type="Proteomes" id="UP000017836"/>
    </source>
</evidence>
<evidence type="ECO:0000313" key="1">
    <source>
        <dbReference type="EMBL" id="ERN18644.1"/>
    </source>
</evidence>
<sequence>MTIIPGEFISDSLKDNRGVNVVCYGLMVAPFPINHSFSKGLAAGECFQGKSFHVEEVLGVEFATAFGGGDLGSPVENQYARGGDCCCEWKIVVNEEIVVVNEEIAVHEELAIVDISDGVEFVLSESPEAVPLVAFPQEEQLPLLLTGPTSVMLPQSTMCFSHIIWLGLHQRDPGKATASPTGTRAGLMLPIARVSTLQVSSL</sequence>
<keyword evidence="2" id="KW-1185">Reference proteome</keyword>
<dbReference type="Proteomes" id="UP000017836">
    <property type="component" value="Unassembled WGS sequence"/>
</dbReference>
<accession>U5D851</accession>
<proteinExistence type="predicted"/>
<reference evidence="2" key="1">
    <citation type="journal article" date="2013" name="Science">
        <title>The Amborella genome and the evolution of flowering plants.</title>
        <authorList>
            <consortium name="Amborella Genome Project"/>
        </authorList>
    </citation>
    <scope>NUCLEOTIDE SEQUENCE [LARGE SCALE GENOMIC DNA]</scope>
</reference>
<gene>
    <name evidence="1" type="ORF">AMTR_s00065p00178210</name>
</gene>
<organism evidence="1 2">
    <name type="scientific">Amborella trichopoda</name>
    <dbReference type="NCBI Taxonomy" id="13333"/>
    <lineage>
        <taxon>Eukaryota</taxon>
        <taxon>Viridiplantae</taxon>
        <taxon>Streptophyta</taxon>
        <taxon>Embryophyta</taxon>
        <taxon>Tracheophyta</taxon>
        <taxon>Spermatophyta</taxon>
        <taxon>Magnoliopsida</taxon>
        <taxon>Amborellales</taxon>
        <taxon>Amborellaceae</taxon>
        <taxon>Amborella</taxon>
    </lineage>
</organism>
<protein>
    <submittedName>
        <fullName evidence="1">Uncharacterized protein</fullName>
    </submittedName>
</protein>
<dbReference type="AlphaFoldDB" id="U5D851"/>
<dbReference type="Gramene" id="ERN18644">
    <property type="protein sequence ID" value="ERN18644"/>
    <property type="gene ID" value="AMTR_s00065p00178210"/>
</dbReference>
<dbReference type="EMBL" id="KI392088">
    <property type="protein sequence ID" value="ERN18644.1"/>
    <property type="molecule type" value="Genomic_DNA"/>
</dbReference>